<proteinExistence type="predicted"/>
<feature type="transmembrane region" description="Helical" evidence="5">
    <location>
        <begin position="234"/>
        <end position="252"/>
    </location>
</feature>
<feature type="transmembrane region" description="Helical" evidence="5">
    <location>
        <begin position="304"/>
        <end position="321"/>
    </location>
</feature>
<dbReference type="PANTHER" id="PTHR43547:SF2">
    <property type="entry name" value="HYBRID SIGNAL TRANSDUCTION HISTIDINE KINASE C"/>
    <property type="match status" value="1"/>
</dbReference>
<feature type="domain" description="Histidine kinase" evidence="6">
    <location>
        <begin position="454"/>
        <end position="672"/>
    </location>
</feature>
<evidence type="ECO:0000313" key="8">
    <source>
        <dbReference type="EMBL" id="TGL58069.1"/>
    </source>
</evidence>
<dbReference type="SUPFAM" id="SSF55874">
    <property type="entry name" value="ATPase domain of HSP90 chaperone/DNA topoisomerase II/histidine kinase"/>
    <property type="match status" value="1"/>
</dbReference>
<feature type="transmembrane region" description="Helical" evidence="5">
    <location>
        <begin position="209"/>
        <end position="227"/>
    </location>
</feature>
<evidence type="ECO:0000256" key="1">
    <source>
        <dbReference type="ARBA" id="ARBA00000085"/>
    </source>
</evidence>
<dbReference type="CDD" id="cd00082">
    <property type="entry name" value="HisKA"/>
    <property type="match status" value="1"/>
</dbReference>
<dbReference type="InterPro" id="IPR011623">
    <property type="entry name" value="7TMR_DISM_rcpt_extracell_dom1"/>
</dbReference>
<evidence type="ECO:0000256" key="4">
    <source>
        <dbReference type="PROSITE-ProRule" id="PRU00169"/>
    </source>
</evidence>
<dbReference type="CDD" id="cd00156">
    <property type="entry name" value="REC"/>
    <property type="match status" value="1"/>
</dbReference>
<dbReference type="SUPFAM" id="SSF52172">
    <property type="entry name" value="CheY-like"/>
    <property type="match status" value="1"/>
</dbReference>
<evidence type="ECO:0000259" key="7">
    <source>
        <dbReference type="PROSITE" id="PS50110"/>
    </source>
</evidence>
<comment type="catalytic activity">
    <reaction evidence="1">
        <text>ATP + protein L-histidine = ADP + protein N-phospho-L-histidine.</text>
        <dbReference type="EC" id="2.7.13.3"/>
    </reaction>
</comment>
<keyword evidence="5" id="KW-0812">Transmembrane</keyword>
<dbReference type="InterPro" id="IPR036097">
    <property type="entry name" value="HisK_dim/P_sf"/>
</dbReference>
<dbReference type="InterPro" id="IPR004358">
    <property type="entry name" value="Sig_transdc_His_kin-like_C"/>
</dbReference>
<dbReference type="Proteomes" id="UP000297693">
    <property type="component" value="Unassembled WGS sequence"/>
</dbReference>
<comment type="caution">
    <text evidence="8">The sequence shown here is derived from an EMBL/GenBank/DDBJ whole genome shotgun (WGS) entry which is preliminary data.</text>
</comment>
<keyword evidence="3 4" id="KW-0597">Phosphoprotein</keyword>
<feature type="transmembrane region" description="Helical" evidence="5">
    <location>
        <begin position="272"/>
        <end position="292"/>
    </location>
</feature>
<dbReference type="InterPro" id="IPR005467">
    <property type="entry name" value="His_kinase_dom"/>
</dbReference>
<dbReference type="PANTHER" id="PTHR43547">
    <property type="entry name" value="TWO-COMPONENT HISTIDINE KINASE"/>
    <property type="match status" value="1"/>
</dbReference>
<dbReference type="InterPro" id="IPR036890">
    <property type="entry name" value="HATPase_C_sf"/>
</dbReference>
<keyword evidence="9" id="KW-1185">Reference proteome</keyword>
<dbReference type="PROSITE" id="PS50110">
    <property type="entry name" value="RESPONSE_REGULATORY"/>
    <property type="match status" value="1"/>
</dbReference>
<dbReference type="GO" id="GO:0000155">
    <property type="term" value="F:phosphorelay sensor kinase activity"/>
    <property type="evidence" value="ECO:0007669"/>
    <property type="project" value="InterPro"/>
</dbReference>
<dbReference type="PRINTS" id="PR00344">
    <property type="entry name" value="BCTRLSENSOR"/>
</dbReference>
<dbReference type="AlphaFoldDB" id="A0A4R9JZF1"/>
<name>A0A4R9JZF1_9LEPT</name>
<dbReference type="SUPFAM" id="SSF47384">
    <property type="entry name" value="Homodimeric domain of signal transducing histidine kinase"/>
    <property type="match status" value="1"/>
</dbReference>
<dbReference type="InterPro" id="IPR003594">
    <property type="entry name" value="HATPase_dom"/>
</dbReference>
<dbReference type="SMART" id="SM00388">
    <property type="entry name" value="HisKA"/>
    <property type="match status" value="1"/>
</dbReference>
<organism evidence="8 9">
    <name type="scientific">Leptospira ognonensis</name>
    <dbReference type="NCBI Taxonomy" id="2484945"/>
    <lineage>
        <taxon>Bacteria</taxon>
        <taxon>Pseudomonadati</taxon>
        <taxon>Spirochaetota</taxon>
        <taxon>Spirochaetia</taxon>
        <taxon>Leptospirales</taxon>
        <taxon>Leptospiraceae</taxon>
        <taxon>Leptospira</taxon>
    </lineage>
</organism>
<keyword evidence="5" id="KW-0472">Membrane</keyword>
<feature type="domain" description="Response regulatory" evidence="7">
    <location>
        <begin position="674"/>
        <end position="795"/>
    </location>
</feature>
<dbReference type="Pfam" id="PF00072">
    <property type="entry name" value="Response_reg"/>
    <property type="match status" value="1"/>
</dbReference>
<sequence>MIKFKKIYILLGVALILVSTCRQYPPQEREVRISETGVLDLRGIDFNRLMPFPLSGVWDAYPGKLPKTEVEFLALEKETPTPLLIPGYWVNQNLPAHGYVTYRLKFLVDEPGTVMLYLKEASSAYKIFLWRPDKGLDELGSSGKLSTNKEESIGYYTETARSFRVTKDTVLYLQVSNYLYSRGGAYYSPLIGGNNNMLSYLENKVRKEFLFIGVFSVLFLYHLVLFLHRRKDSFTLFYSLICLAWLTRILLFERVTRDWFEPSDFMEMLQIRFEYLSFIFVQFFSIQFFYYYFQPFIKSKIRNFMLIPILIFFIVTLFTPYEIYTKLLQVTQVYMILILSYSFYAVTRTLEVKEARYSGFVFLLGTAAILFTTIFDSIVFLKRLDLPMMTNFGFAAYSICLATVIANRNSYAWETAEYLTLNLRNEVDWKTIELRKEKEKAEKASELKDKFISIVSHDIRSPLFGISSVVNLLTETPPSMTPEKAKQVLSEASGGLKNLLSMVEELIQYSRFQNATIFPDYQLFDFFQLVEAVKEKAKPLLDAKNILLEIDIVESSVGIGDPHLIQHLLWNLITNSIKFTHKKGSIQISLTEIENRWSLKVKDSGIGFPDKWKENIFEEGYLYLRKGTEDEMGAGVGLAFCKEVSERHGGSLTATATEGKGATFEFLLPNYEKVVMILDDNPGYRKQLRKILKDFPCVIWEEEYPDHALQSIVKLKPDLVLVDFSMPEKDGLTFLRELYSDPDMIDIKSIMLSSSQTDPNTGKKLEREVLESGGDGFLRKTYPDEKVIFEIKKCLNLN</sequence>
<protein>
    <recommendedName>
        <fullName evidence="2">histidine kinase</fullName>
        <ecNumber evidence="2">2.7.13.3</ecNumber>
    </recommendedName>
</protein>
<dbReference type="SMART" id="SM00448">
    <property type="entry name" value="REC"/>
    <property type="match status" value="1"/>
</dbReference>
<dbReference type="RefSeq" id="WP_135624088.1">
    <property type="nucleotide sequence ID" value="NZ_RQGD01000034.1"/>
</dbReference>
<evidence type="ECO:0000256" key="2">
    <source>
        <dbReference type="ARBA" id="ARBA00012438"/>
    </source>
</evidence>
<gene>
    <name evidence="8" type="ORF">EHQ58_11805</name>
</gene>
<feature type="transmembrane region" description="Helical" evidence="5">
    <location>
        <begin position="359"/>
        <end position="380"/>
    </location>
</feature>
<dbReference type="PROSITE" id="PS50109">
    <property type="entry name" value="HIS_KIN"/>
    <property type="match status" value="1"/>
</dbReference>
<dbReference type="InterPro" id="IPR003661">
    <property type="entry name" value="HisK_dim/P_dom"/>
</dbReference>
<dbReference type="EC" id="2.7.13.3" evidence="2"/>
<dbReference type="Gene3D" id="3.40.50.2300">
    <property type="match status" value="1"/>
</dbReference>
<dbReference type="Pfam" id="PF00512">
    <property type="entry name" value="HisKA"/>
    <property type="match status" value="1"/>
</dbReference>
<feature type="transmembrane region" description="Helical" evidence="5">
    <location>
        <begin position="327"/>
        <end position="347"/>
    </location>
</feature>
<dbReference type="EMBL" id="RQGD01000034">
    <property type="protein sequence ID" value="TGL58069.1"/>
    <property type="molecule type" value="Genomic_DNA"/>
</dbReference>
<keyword evidence="5" id="KW-1133">Transmembrane helix</keyword>
<dbReference type="InterPro" id="IPR001789">
    <property type="entry name" value="Sig_transdc_resp-reg_receiver"/>
</dbReference>
<evidence type="ECO:0000256" key="3">
    <source>
        <dbReference type="ARBA" id="ARBA00022553"/>
    </source>
</evidence>
<dbReference type="SMART" id="SM00387">
    <property type="entry name" value="HATPase_c"/>
    <property type="match status" value="1"/>
</dbReference>
<dbReference type="Pfam" id="PF07695">
    <property type="entry name" value="7TMR-DISM_7TM"/>
    <property type="match status" value="1"/>
</dbReference>
<accession>A0A4R9JZF1</accession>
<dbReference type="Gene3D" id="1.10.287.130">
    <property type="match status" value="1"/>
</dbReference>
<dbReference type="Gene3D" id="3.30.565.10">
    <property type="entry name" value="Histidine kinase-like ATPase, C-terminal domain"/>
    <property type="match status" value="1"/>
</dbReference>
<feature type="modified residue" description="4-aspartylphosphate" evidence="4">
    <location>
        <position position="723"/>
    </location>
</feature>
<evidence type="ECO:0000259" key="6">
    <source>
        <dbReference type="PROSITE" id="PS50109"/>
    </source>
</evidence>
<dbReference type="OrthoDB" id="326941at2"/>
<evidence type="ECO:0000313" key="9">
    <source>
        <dbReference type="Proteomes" id="UP000297693"/>
    </source>
</evidence>
<reference evidence="8" key="1">
    <citation type="journal article" date="2019" name="PLoS Negl. Trop. Dis.">
        <title>Revisiting the worldwide diversity of Leptospira species in the environment.</title>
        <authorList>
            <person name="Vincent A.T."/>
            <person name="Schiettekatte O."/>
            <person name="Bourhy P."/>
            <person name="Veyrier F.J."/>
            <person name="Picardeau M."/>
        </authorList>
    </citation>
    <scope>NUCLEOTIDE SEQUENCE [LARGE SCALE GENOMIC DNA]</scope>
    <source>
        <strain evidence="8">201702476</strain>
    </source>
</reference>
<dbReference type="Pfam" id="PF02518">
    <property type="entry name" value="HATPase_c"/>
    <property type="match status" value="1"/>
</dbReference>
<evidence type="ECO:0000256" key="5">
    <source>
        <dbReference type="SAM" id="Phobius"/>
    </source>
</evidence>
<dbReference type="InterPro" id="IPR011006">
    <property type="entry name" value="CheY-like_superfamily"/>
</dbReference>